<keyword evidence="2 3" id="KW-0690">Ribosome biogenesis</keyword>
<dbReference type="InterPro" id="IPR036847">
    <property type="entry name" value="RimP_C_sf"/>
</dbReference>
<dbReference type="Gene3D" id="2.30.30.180">
    <property type="entry name" value="Ribosome maturation factor RimP, C-terminal domain"/>
    <property type="match status" value="1"/>
</dbReference>
<keyword evidence="7" id="KW-1185">Reference proteome</keyword>
<evidence type="ECO:0000313" key="6">
    <source>
        <dbReference type="EMBL" id="MBA5728778.1"/>
    </source>
</evidence>
<accession>A0A839A4U1</accession>
<evidence type="ECO:0000256" key="3">
    <source>
        <dbReference type="HAMAP-Rule" id="MF_01077"/>
    </source>
</evidence>
<dbReference type="SUPFAM" id="SSF74942">
    <property type="entry name" value="YhbC-like, C-terminal domain"/>
    <property type="match status" value="1"/>
</dbReference>
<comment type="similarity">
    <text evidence="3">Belongs to the RimP family.</text>
</comment>
<sequence length="157" mass="18045">MSKVIESVVPVIEPIVESENCYLVDVEYLKEGPNWYLRVYADKEKGIDIEDCAEISEKLSEALDQISPDPFPKAYFLEVSSPGAERPLKTEQDILNAVGEYIHLDYYVPQFGEKFHEGTLLEVTDEMFQIEVTIKTRKKVLEIKRDAVSKLRLAIKF</sequence>
<evidence type="ECO:0000259" key="5">
    <source>
        <dbReference type="Pfam" id="PF17384"/>
    </source>
</evidence>
<reference evidence="6 7" key="1">
    <citation type="submission" date="2020-06" db="EMBL/GenBank/DDBJ databases">
        <title>Reclassification of Facklamia ignava, Facklamia soureckii and Facklami tabacinasalis as Falseniella iganva gen. nov., comb. nov., Hutsoniella ignava gen. nov., comb. nov., and Ruoffia tabacinasalis gen. nov., comb. nov and description of Ruoffia haltotolerans sp. nov., isolated from hypersaline Inland Sea of Qatar.</title>
        <authorList>
            <person name="Fotedar R."/>
            <person name="Sankaranarayanan K."/>
            <person name="Lawson P."/>
            <person name="Caldwell M."/>
            <person name="Zeyara A."/>
            <person name="Al Malki A."/>
            <person name="Ali M."/>
        </authorList>
    </citation>
    <scope>NUCLEOTIDE SEQUENCE [LARGE SCALE GENOMIC DNA]</scope>
    <source>
        <strain evidence="6 7">INB8</strain>
    </source>
</reference>
<protein>
    <recommendedName>
        <fullName evidence="3">Ribosome maturation factor RimP</fullName>
    </recommendedName>
</protein>
<evidence type="ECO:0000259" key="4">
    <source>
        <dbReference type="Pfam" id="PF02576"/>
    </source>
</evidence>
<dbReference type="InterPro" id="IPR003728">
    <property type="entry name" value="Ribosome_maturation_RimP"/>
</dbReference>
<dbReference type="GO" id="GO:0000028">
    <property type="term" value="P:ribosomal small subunit assembly"/>
    <property type="evidence" value="ECO:0007669"/>
    <property type="project" value="TreeGrafter"/>
</dbReference>
<dbReference type="Pfam" id="PF02576">
    <property type="entry name" value="RimP_N"/>
    <property type="match status" value="1"/>
</dbReference>
<dbReference type="Gene3D" id="3.30.300.70">
    <property type="entry name" value="RimP-like superfamily, N-terminal"/>
    <property type="match status" value="1"/>
</dbReference>
<dbReference type="GO" id="GO:0006412">
    <property type="term" value="P:translation"/>
    <property type="evidence" value="ECO:0007669"/>
    <property type="project" value="TreeGrafter"/>
</dbReference>
<dbReference type="AlphaFoldDB" id="A0A839A4U1"/>
<dbReference type="InterPro" id="IPR028989">
    <property type="entry name" value="RimP_N"/>
</dbReference>
<comment type="caution">
    <text evidence="6">The sequence shown here is derived from an EMBL/GenBank/DDBJ whole genome shotgun (WGS) entry which is preliminary data.</text>
</comment>
<gene>
    <name evidence="3 6" type="primary">rimP</name>
    <name evidence="6" type="ORF">HW423_03145</name>
</gene>
<dbReference type="PANTHER" id="PTHR33867:SF1">
    <property type="entry name" value="RIBOSOME MATURATION FACTOR RIMP"/>
    <property type="match status" value="1"/>
</dbReference>
<dbReference type="HAMAP" id="MF_01077">
    <property type="entry name" value="RimP"/>
    <property type="match status" value="1"/>
</dbReference>
<feature type="domain" description="Ribosome maturation factor RimP N-terminal" evidence="4">
    <location>
        <begin position="12"/>
        <end position="85"/>
    </location>
</feature>
<comment type="subcellular location">
    <subcellularLocation>
        <location evidence="3">Cytoplasm</location>
    </subcellularLocation>
</comment>
<dbReference type="NCBIfam" id="NF000928">
    <property type="entry name" value="PRK00092.1-2"/>
    <property type="match status" value="1"/>
</dbReference>
<dbReference type="CDD" id="cd01734">
    <property type="entry name" value="YlxS_C"/>
    <property type="match status" value="1"/>
</dbReference>
<dbReference type="FunFam" id="3.30.300.70:FF:000001">
    <property type="entry name" value="Ribosome maturation factor RimP"/>
    <property type="match status" value="1"/>
</dbReference>
<feature type="domain" description="Ribosome maturation factor RimP C-terminal" evidence="5">
    <location>
        <begin position="88"/>
        <end position="157"/>
    </location>
</feature>
<dbReference type="SUPFAM" id="SSF75420">
    <property type="entry name" value="YhbC-like, N-terminal domain"/>
    <property type="match status" value="1"/>
</dbReference>
<dbReference type="InterPro" id="IPR035956">
    <property type="entry name" value="RimP_N_sf"/>
</dbReference>
<evidence type="ECO:0000313" key="7">
    <source>
        <dbReference type="Proteomes" id="UP000571018"/>
    </source>
</evidence>
<evidence type="ECO:0000256" key="1">
    <source>
        <dbReference type="ARBA" id="ARBA00022490"/>
    </source>
</evidence>
<dbReference type="GO" id="GO:0005829">
    <property type="term" value="C:cytosol"/>
    <property type="evidence" value="ECO:0007669"/>
    <property type="project" value="TreeGrafter"/>
</dbReference>
<comment type="function">
    <text evidence="3">Required for maturation of 30S ribosomal subunits.</text>
</comment>
<dbReference type="InterPro" id="IPR028998">
    <property type="entry name" value="RimP_C"/>
</dbReference>
<keyword evidence="1 3" id="KW-0963">Cytoplasm</keyword>
<dbReference type="Pfam" id="PF17384">
    <property type="entry name" value="DUF150_C"/>
    <property type="match status" value="1"/>
</dbReference>
<dbReference type="RefSeq" id="WP_218930492.1">
    <property type="nucleotide sequence ID" value="NZ_JACAOA010000005.1"/>
</dbReference>
<proteinExistence type="inferred from homology"/>
<dbReference type="EMBL" id="JACAOA010000005">
    <property type="protein sequence ID" value="MBA5728778.1"/>
    <property type="molecule type" value="Genomic_DNA"/>
</dbReference>
<evidence type="ECO:0000256" key="2">
    <source>
        <dbReference type="ARBA" id="ARBA00022517"/>
    </source>
</evidence>
<dbReference type="Proteomes" id="UP000571018">
    <property type="component" value="Unassembled WGS sequence"/>
</dbReference>
<dbReference type="PANTHER" id="PTHR33867">
    <property type="entry name" value="RIBOSOME MATURATION FACTOR RIMP"/>
    <property type="match status" value="1"/>
</dbReference>
<name>A0A839A4U1_9LACT</name>
<organism evidence="6 7">
    <name type="scientific">Ruoffia halotolerans</name>
    <dbReference type="NCBI Taxonomy" id="2748684"/>
    <lineage>
        <taxon>Bacteria</taxon>
        <taxon>Bacillati</taxon>
        <taxon>Bacillota</taxon>
        <taxon>Bacilli</taxon>
        <taxon>Lactobacillales</taxon>
        <taxon>Aerococcaceae</taxon>
        <taxon>Ruoffia</taxon>
    </lineage>
</organism>